<dbReference type="Proteomes" id="UP000605970">
    <property type="component" value="Unassembled WGS sequence"/>
</dbReference>
<keyword evidence="1" id="KW-0472">Membrane</keyword>
<name>A0A8S9ZEN9_9BILA</name>
<gene>
    <name evidence="2" type="ORF">Mgra_00008814</name>
</gene>
<reference evidence="2" key="1">
    <citation type="journal article" date="2020" name="Ecol. Evol.">
        <title>Genome structure and content of the rice root-knot nematode (Meloidogyne graminicola).</title>
        <authorList>
            <person name="Phan N.T."/>
            <person name="Danchin E.G.J."/>
            <person name="Klopp C."/>
            <person name="Perfus-Barbeoch L."/>
            <person name="Kozlowski D.K."/>
            <person name="Koutsovoulos G.D."/>
            <person name="Lopez-Roques C."/>
            <person name="Bouchez O."/>
            <person name="Zahm M."/>
            <person name="Besnard G."/>
            <person name="Bellafiore S."/>
        </authorList>
    </citation>
    <scope>NUCLEOTIDE SEQUENCE</scope>
    <source>
        <strain evidence="2">VN-18</strain>
    </source>
</reference>
<comment type="caution">
    <text evidence="2">The sequence shown here is derived from an EMBL/GenBank/DDBJ whole genome shotgun (WGS) entry which is preliminary data.</text>
</comment>
<feature type="transmembrane region" description="Helical" evidence="1">
    <location>
        <begin position="58"/>
        <end position="84"/>
    </location>
</feature>
<keyword evidence="3" id="KW-1185">Reference proteome</keyword>
<sequence length="254" mass="28957">MGGEDILVETTVNNGQHVGGADWNFWIYNILRGWRFSAFLPIFRVVNIEGGRVMPRFITVFLILFFLLTSINPLFLYLVLLFYLPIPVIDENINNFSTTPLPSIPLTSSIFSIFPSEISLQLPTFDQLLAQKTTFFGFTPLIPLGMEITTSKNEEDLERKMSKKEVNNSTVTLNNNSKSCFSSSKQAGIKVRFNSPMFDDVSHNIFNAEAKHLQIPPQKQCFLEGCFRLHTFQIIKFQKPETFTLKPLGPNLCF</sequence>
<evidence type="ECO:0000256" key="1">
    <source>
        <dbReference type="SAM" id="Phobius"/>
    </source>
</evidence>
<accession>A0A8S9ZEN9</accession>
<evidence type="ECO:0000313" key="3">
    <source>
        <dbReference type="Proteomes" id="UP000605970"/>
    </source>
</evidence>
<dbReference type="AlphaFoldDB" id="A0A8S9ZEN9"/>
<organism evidence="2 3">
    <name type="scientific">Meloidogyne graminicola</name>
    <dbReference type="NCBI Taxonomy" id="189291"/>
    <lineage>
        <taxon>Eukaryota</taxon>
        <taxon>Metazoa</taxon>
        <taxon>Ecdysozoa</taxon>
        <taxon>Nematoda</taxon>
        <taxon>Chromadorea</taxon>
        <taxon>Rhabditida</taxon>
        <taxon>Tylenchina</taxon>
        <taxon>Tylenchomorpha</taxon>
        <taxon>Tylenchoidea</taxon>
        <taxon>Meloidogynidae</taxon>
        <taxon>Meloidogyninae</taxon>
        <taxon>Meloidogyne</taxon>
    </lineage>
</organism>
<keyword evidence="1" id="KW-1133">Transmembrane helix</keyword>
<protein>
    <submittedName>
        <fullName evidence="2">Uncharacterized protein</fullName>
    </submittedName>
</protein>
<dbReference type="EMBL" id="JABEBT010000124">
    <property type="protein sequence ID" value="KAF7630945.1"/>
    <property type="molecule type" value="Genomic_DNA"/>
</dbReference>
<keyword evidence="1" id="KW-0812">Transmembrane</keyword>
<proteinExistence type="predicted"/>
<evidence type="ECO:0000313" key="2">
    <source>
        <dbReference type="EMBL" id="KAF7630945.1"/>
    </source>
</evidence>